<dbReference type="InterPro" id="IPR008271">
    <property type="entry name" value="Ser/Thr_kinase_AS"/>
</dbReference>
<feature type="domain" description="Protein kinase" evidence="8">
    <location>
        <begin position="297"/>
        <end position="558"/>
    </location>
</feature>
<dbReference type="EMBL" id="CP003219">
    <property type="protein sequence ID" value="AEW92471.1"/>
    <property type="molecule type" value="Genomic_DNA"/>
</dbReference>
<organism evidence="10 11">
    <name type="scientific">Streptantibioticus cattleyicolor (strain ATCC 35852 / DSM 46488 / JCM 4925 / NBRC 14057 / NRRL 8057)</name>
    <name type="common">Streptomyces cattleya</name>
    <dbReference type="NCBI Taxonomy" id="1003195"/>
    <lineage>
        <taxon>Bacteria</taxon>
        <taxon>Bacillati</taxon>
        <taxon>Actinomycetota</taxon>
        <taxon>Actinomycetes</taxon>
        <taxon>Kitasatosporales</taxon>
        <taxon>Streptomycetaceae</taxon>
        <taxon>Streptantibioticus</taxon>
    </lineage>
</organism>
<dbReference type="CDD" id="cd00093">
    <property type="entry name" value="HTH_XRE"/>
    <property type="match status" value="1"/>
</dbReference>
<keyword evidence="2 5" id="KW-0547">Nucleotide-binding</keyword>
<dbReference type="Gene3D" id="3.30.200.20">
    <property type="entry name" value="Phosphorylase Kinase, domain 1"/>
    <property type="match status" value="1"/>
</dbReference>
<evidence type="ECO:0000256" key="6">
    <source>
        <dbReference type="SAM" id="MobiDB-lite"/>
    </source>
</evidence>
<keyword evidence="3 10" id="KW-0418">Kinase</keyword>
<dbReference type="Pfam" id="PF00069">
    <property type="entry name" value="Pkinase"/>
    <property type="match status" value="1"/>
</dbReference>
<dbReference type="OrthoDB" id="4250523at2"/>
<keyword evidence="11" id="KW-1185">Reference proteome</keyword>
<evidence type="ECO:0000256" key="4">
    <source>
        <dbReference type="ARBA" id="ARBA00022840"/>
    </source>
</evidence>
<dbReference type="Proteomes" id="UP000007842">
    <property type="component" value="Chromosome"/>
</dbReference>
<keyword evidence="10" id="KW-0723">Serine/threonine-protein kinase</keyword>
<dbReference type="GO" id="GO:0005524">
    <property type="term" value="F:ATP binding"/>
    <property type="evidence" value="ECO:0007669"/>
    <property type="project" value="UniProtKB-UniRule"/>
</dbReference>
<dbReference type="RefSeq" id="WP_014140871.1">
    <property type="nucleotide sequence ID" value="NC_016111.1"/>
</dbReference>
<feature type="binding site" evidence="5">
    <location>
        <position position="325"/>
    </location>
    <ligand>
        <name>ATP</name>
        <dbReference type="ChEBI" id="CHEBI:30616"/>
    </ligand>
</feature>
<reference evidence="11" key="1">
    <citation type="submission" date="2011-12" db="EMBL/GenBank/DDBJ databases">
        <title>Complete genome sequence of Streptomyces cattleya strain DSM 46488.</title>
        <authorList>
            <person name="Ou H.-Y."/>
            <person name="Li P."/>
            <person name="Zhao C."/>
            <person name="O'Hagan D."/>
            <person name="Deng Z."/>
        </authorList>
    </citation>
    <scope>NUCLEOTIDE SEQUENCE [LARGE SCALE GENOMIC DNA]</scope>
    <source>
        <strain evidence="11">ATCC 35852 / DSM 46488 / JCM 4925 / NBRC 14057 / NRRL 8057</strain>
    </source>
</reference>
<evidence type="ECO:0000256" key="7">
    <source>
        <dbReference type="SAM" id="Phobius"/>
    </source>
</evidence>
<dbReference type="InterPro" id="IPR000719">
    <property type="entry name" value="Prot_kinase_dom"/>
</dbReference>
<feature type="domain" description="HTH cro/C1-type" evidence="9">
    <location>
        <begin position="22"/>
        <end position="76"/>
    </location>
</feature>
<accession>F8K2Y3</accession>
<keyword evidence="7" id="KW-0472">Membrane</keyword>
<evidence type="ECO:0000256" key="3">
    <source>
        <dbReference type="ARBA" id="ARBA00022777"/>
    </source>
</evidence>
<evidence type="ECO:0000313" key="11">
    <source>
        <dbReference type="Proteomes" id="UP000007842"/>
    </source>
</evidence>
<keyword evidence="1" id="KW-0808">Transferase</keyword>
<dbReference type="CDD" id="cd14014">
    <property type="entry name" value="STKc_PknB_like"/>
    <property type="match status" value="1"/>
</dbReference>
<dbReference type="InterPro" id="IPR011009">
    <property type="entry name" value="Kinase-like_dom_sf"/>
</dbReference>
<evidence type="ECO:0000259" key="9">
    <source>
        <dbReference type="PROSITE" id="PS50943"/>
    </source>
</evidence>
<feature type="region of interest" description="Disordered" evidence="6">
    <location>
        <begin position="243"/>
        <end position="287"/>
    </location>
</feature>
<dbReference type="KEGG" id="scy:SCATT_01000"/>
<dbReference type="HOGENOM" id="CLU_362431_0_0_11"/>
<feature type="transmembrane region" description="Helical" evidence="7">
    <location>
        <begin position="592"/>
        <end position="614"/>
    </location>
</feature>
<dbReference type="SUPFAM" id="SSF56112">
    <property type="entry name" value="Protein kinase-like (PK-like)"/>
    <property type="match status" value="1"/>
</dbReference>
<dbReference type="PROSITE" id="PS00108">
    <property type="entry name" value="PROTEIN_KINASE_ST"/>
    <property type="match status" value="1"/>
</dbReference>
<protein>
    <submittedName>
        <fullName evidence="10">Serine/threonine protein kinase</fullName>
    </submittedName>
</protein>
<dbReference type="PANTHER" id="PTHR43289:SF34">
    <property type="entry name" value="SERINE_THREONINE-PROTEIN KINASE YBDM-RELATED"/>
    <property type="match status" value="1"/>
</dbReference>
<name>F8K2Y3_STREN</name>
<keyword evidence="7" id="KW-1133">Transmembrane helix</keyword>
<dbReference type="PROSITE" id="PS00107">
    <property type="entry name" value="PROTEIN_KINASE_ATP"/>
    <property type="match status" value="1"/>
</dbReference>
<gene>
    <name evidence="10" type="ordered locus">SCATT_01000</name>
</gene>
<dbReference type="PROSITE" id="PS50943">
    <property type="entry name" value="HTH_CROC1"/>
    <property type="match status" value="1"/>
</dbReference>
<dbReference type="Gene3D" id="1.10.510.10">
    <property type="entry name" value="Transferase(Phosphotransferase) domain 1"/>
    <property type="match status" value="1"/>
</dbReference>
<dbReference type="SMART" id="SM00530">
    <property type="entry name" value="HTH_XRE"/>
    <property type="match status" value="1"/>
</dbReference>
<dbReference type="GO" id="GO:0004674">
    <property type="term" value="F:protein serine/threonine kinase activity"/>
    <property type="evidence" value="ECO:0007669"/>
    <property type="project" value="UniProtKB-KW"/>
</dbReference>
<dbReference type="PROSITE" id="PS50011">
    <property type="entry name" value="PROTEIN_KINASE_DOM"/>
    <property type="match status" value="1"/>
</dbReference>
<evidence type="ECO:0000259" key="8">
    <source>
        <dbReference type="PROSITE" id="PS50011"/>
    </source>
</evidence>
<proteinExistence type="predicted"/>
<evidence type="ECO:0000256" key="1">
    <source>
        <dbReference type="ARBA" id="ARBA00022679"/>
    </source>
</evidence>
<feature type="region of interest" description="Disordered" evidence="6">
    <location>
        <begin position="616"/>
        <end position="666"/>
    </location>
</feature>
<evidence type="ECO:0000313" key="10">
    <source>
        <dbReference type="EMBL" id="AEW92471.1"/>
    </source>
</evidence>
<keyword evidence="4 5" id="KW-0067">ATP-binding</keyword>
<dbReference type="InterPro" id="IPR001387">
    <property type="entry name" value="Cro/C1-type_HTH"/>
</dbReference>
<keyword evidence="7" id="KW-0812">Transmembrane</keyword>
<accession>G8WYT0</accession>
<sequence>MGRPRRELDPQAGPLEAFCHDLEELRAAAGLTLRRLEERSGYSKAALSKATSAVSLPSLDLTMAYVGACGGDQREWESRWTALREVLNASRPELLTDPSGPAGTDAADALRVVRETAGAGRHGEAAAMAAAWEEHARRSHGDGSAQVAHWAGIRADLARMAGDMAGATGLWIAAARARLAGGPADDPALLAAARSAHWCWQQIADPDRARQAGVQLLDLLRSLPALDPRHVAAAEYRLAALGPGATASPRPDPAGTRWPGSADPVSAPPGTAPSGGRVPRRAVAPLLSGDPDRVGPFRLLGRLGSGAMGQVFLGVSRAGRPVAVKVVRSELAEDATFRRRFAAEVAAARTVQGPYTPAVVDADPDAERPWMATTCIPGPSLGDVVSSGGPLPAPVVRALAAGIAEALTAIHAAGVLHRDLKPGNVLLDRDGPKVIDFGIAHAADHTRLTRTGAQLGTVPYMAPEQAAGRPVGPATDVFALGSLLAYAATGIPPFGESGTGEVLYRIVHSEPDPEALECADPALRELIGACLAKDPARRPTPGRIVAACAQAAGAEPWPPPALAARLAEHDAELTTLLARQPERRRMRPTRPALRFSLVPLVLATGIVVAVMLVGSRGGTTGHDTGTPPATSRSAAPVPKPARDGQDPYTGAHCGPDQQEADRRAMTWPDGSPYGYLVLFHSPGCAASWGYVYGPNSHKWSVHITAHRQGDGATAPSAFSGDLRPNSWGNVLSTRTGCVWIEGWVSEEKAQSRHTVTDCVQDGGPVTVTGSP</sequence>
<dbReference type="KEGG" id="sct:SCAT_0094"/>
<dbReference type="SMART" id="SM00220">
    <property type="entry name" value="S_TKc"/>
    <property type="match status" value="1"/>
</dbReference>
<dbReference type="InterPro" id="IPR017441">
    <property type="entry name" value="Protein_kinase_ATP_BS"/>
</dbReference>
<dbReference type="eggNOG" id="COG0515">
    <property type="taxonomic scope" value="Bacteria"/>
</dbReference>
<dbReference type="PANTHER" id="PTHR43289">
    <property type="entry name" value="MITOGEN-ACTIVATED PROTEIN KINASE KINASE KINASE 20-RELATED"/>
    <property type="match status" value="1"/>
</dbReference>
<dbReference type="STRING" id="1003195.SCATT_01000"/>
<dbReference type="PATRIC" id="fig|1003195.11.peg.1753"/>
<evidence type="ECO:0000256" key="5">
    <source>
        <dbReference type="PROSITE-ProRule" id="PRU10141"/>
    </source>
</evidence>
<evidence type="ECO:0000256" key="2">
    <source>
        <dbReference type="ARBA" id="ARBA00022741"/>
    </source>
</evidence>
<dbReference type="AlphaFoldDB" id="F8K2Y3"/>